<evidence type="ECO:0000256" key="2">
    <source>
        <dbReference type="ARBA" id="ARBA00005947"/>
    </source>
</evidence>
<evidence type="ECO:0000313" key="8">
    <source>
        <dbReference type="Proteomes" id="UP000031526"/>
    </source>
</evidence>
<evidence type="ECO:0000256" key="3">
    <source>
        <dbReference type="ARBA" id="ARBA00020218"/>
    </source>
</evidence>
<name>A0A0B5DDT9_9ACTN</name>
<dbReference type="STRING" id="40318.SNOD_18890"/>
<dbReference type="KEGG" id="snq:CP978_19215"/>
<dbReference type="OrthoDB" id="9808367at2"/>
<dbReference type="SUPFAM" id="SSF52768">
    <property type="entry name" value="Arginase/deacetylase"/>
    <property type="match status" value="1"/>
</dbReference>
<dbReference type="PANTHER" id="PTHR10625">
    <property type="entry name" value="HISTONE DEACETYLASE HDAC1-RELATED"/>
    <property type="match status" value="1"/>
</dbReference>
<dbReference type="CDD" id="cd09994">
    <property type="entry name" value="HDAC_AcuC_like"/>
    <property type="match status" value="1"/>
</dbReference>
<dbReference type="RefSeq" id="WP_043442727.1">
    <property type="nucleotide sequence ID" value="NZ_CP009313.1"/>
</dbReference>
<dbReference type="InterPro" id="IPR000286">
    <property type="entry name" value="HDACs"/>
</dbReference>
<gene>
    <name evidence="7" type="ORF">CP978_19215</name>
    <name evidence="6" type="ORF">SNOD_18890</name>
</gene>
<evidence type="ECO:0000313" key="7">
    <source>
        <dbReference type="EMBL" id="QEV40394.1"/>
    </source>
</evidence>
<dbReference type="InterPro" id="IPR023696">
    <property type="entry name" value="Ureohydrolase_dom_sf"/>
</dbReference>
<proteinExistence type="inferred from homology"/>
<dbReference type="PANTHER" id="PTHR10625:SF10">
    <property type="entry name" value="HISTONE DEACETYLASE HDAC1"/>
    <property type="match status" value="1"/>
</dbReference>
<dbReference type="Gene3D" id="3.40.800.20">
    <property type="entry name" value="Histone deacetylase domain"/>
    <property type="match status" value="1"/>
</dbReference>
<organism evidence="6 8">
    <name type="scientific">Streptomyces nodosus</name>
    <dbReference type="NCBI Taxonomy" id="40318"/>
    <lineage>
        <taxon>Bacteria</taxon>
        <taxon>Bacillati</taxon>
        <taxon>Actinomycetota</taxon>
        <taxon>Actinomycetes</taxon>
        <taxon>Kitasatosporales</taxon>
        <taxon>Streptomycetaceae</taxon>
        <taxon>Streptomyces</taxon>
    </lineage>
</organism>
<dbReference type="UniPathway" id="UPA00040"/>
<evidence type="ECO:0000313" key="9">
    <source>
        <dbReference type="Proteomes" id="UP000325763"/>
    </source>
</evidence>
<reference evidence="7 9" key="3">
    <citation type="submission" date="2017-09" db="EMBL/GenBank/DDBJ databases">
        <title>Streptomyces genome completion.</title>
        <authorList>
            <person name="Lee N."/>
            <person name="Cho B.-K."/>
        </authorList>
    </citation>
    <scope>NUCLEOTIDE SEQUENCE [LARGE SCALE GENOMIC DNA]</scope>
    <source>
        <strain evidence="7 9">ATCC 14899</strain>
    </source>
</reference>
<reference evidence="8" key="1">
    <citation type="submission" date="2014-09" db="EMBL/GenBank/DDBJ databases">
        <title>Sequence of the Streptomyces nodosus genome.</title>
        <authorList>
            <person name="Sweeney P."/>
            <person name="Stephens N."/>
            <person name="Murphy C."/>
            <person name="Caffrey P."/>
        </authorList>
    </citation>
    <scope>NUCLEOTIDE SEQUENCE [LARGE SCALE GENOMIC DNA]</scope>
    <source>
        <strain evidence="8">ATCC 14899</strain>
    </source>
</reference>
<protein>
    <recommendedName>
        <fullName evidence="3">Acetoin utilization protein AcuC</fullName>
    </recommendedName>
</protein>
<evidence type="ECO:0000256" key="1">
    <source>
        <dbReference type="ARBA" id="ARBA00005101"/>
    </source>
</evidence>
<dbReference type="HOGENOM" id="CLU_007727_8_0_11"/>
<dbReference type="GO" id="GO:0045150">
    <property type="term" value="P:acetoin catabolic process"/>
    <property type="evidence" value="ECO:0007669"/>
    <property type="project" value="UniProtKB-UniPathway"/>
</dbReference>
<dbReference type="EMBL" id="CP023747">
    <property type="protein sequence ID" value="QEV40394.1"/>
    <property type="molecule type" value="Genomic_DNA"/>
</dbReference>
<evidence type="ECO:0000259" key="5">
    <source>
        <dbReference type="Pfam" id="PF00850"/>
    </source>
</evidence>
<dbReference type="GO" id="GO:0004407">
    <property type="term" value="F:histone deacetylase activity"/>
    <property type="evidence" value="ECO:0007669"/>
    <property type="project" value="TreeGrafter"/>
</dbReference>
<dbReference type="PRINTS" id="PR01272">
    <property type="entry name" value="ACUCPROTEIN"/>
</dbReference>
<dbReference type="Proteomes" id="UP000031526">
    <property type="component" value="Chromosome"/>
</dbReference>
<dbReference type="GO" id="GO:0040029">
    <property type="term" value="P:epigenetic regulation of gene expression"/>
    <property type="evidence" value="ECO:0007669"/>
    <property type="project" value="TreeGrafter"/>
</dbReference>
<evidence type="ECO:0000256" key="4">
    <source>
        <dbReference type="ARBA" id="ARBA00022627"/>
    </source>
</evidence>
<reference evidence="6 8" key="2">
    <citation type="journal article" date="2016" name="Appl. Microbiol. Biotechnol.">
        <title>Exploiting the genome sequence of Streptomyces nodosus for enhanced antibiotic production.</title>
        <authorList>
            <person name="Sweeney P."/>
            <person name="Murphy C.D."/>
            <person name="Caffrey P."/>
        </authorList>
    </citation>
    <scope>NUCLEOTIDE SEQUENCE [LARGE SCALE GENOMIC DNA]</scope>
    <source>
        <strain evidence="6 8">ATCC 14899</strain>
    </source>
</reference>
<dbReference type="AlphaFoldDB" id="A0A0B5DDT9"/>
<dbReference type="EMBL" id="CP009313">
    <property type="protein sequence ID" value="AJE41858.1"/>
    <property type="molecule type" value="Genomic_DNA"/>
</dbReference>
<accession>A0A0B5DDT9</accession>
<dbReference type="InterPro" id="IPR023801">
    <property type="entry name" value="His_deacetylse_dom"/>
</dbReference>
<dbReference type="Proteomes" id="UP000325763">
    <property type="component" value="Chromosome"/>
</dbReference>
<keyword evidence="4" id="KW-0006">Acetoin catabolism</keyword>
<sequence>MSGRAQLMWDEAVTGYDFGPGHPMDPVRLALTRRLVDAFGLDRAVEVVAAKPAGDSTLRLVHREDYVRAVKAASADPASADASYGLGTLDDPAFAGMHEVSALIAGQSVAAAEAVWHGDALHAVNFAGGLHHAMPGGASGFCIYNDASLAIARLLELGAERIAYVDVDVHHGDGVQTAFWEDPRVLTVSLHEHPRTLFPQTGWPEETGAPDAEGSAVNVALPAGTGDAGWVRAFHAVVPELLADFRPQVLVTQHGADTHVEDPLAHLAVSLDAQRAVQIACHDLAHQYADGRWIALGGGGYAVVDVVPRSWTHLVAIAADRPITPETVIPESWRQEVYARTRQLAPMRMTDGGWPVSFAHWESGYDPANRLDQAVRAARRAAFPLRGLLA</sequence>
<dbReference type="InterPro" id="IPR003085">
    <property type="entry name" value="AcuC"/>
</dbReference>
<evidence type="ECO:0000313" key="6">
    <source>
        <dbReference type="EMBL" id="AJE41858.1"/>
    </source>
</evidence>
<keyword evidence="8" id="KW-1185">Reference proteome</keyword>
<dbReference type="PRINTS" id="PR01270">
    <property type="entry name" value="HDASUPER"/>
</dbReference>
<dbReference type="Pfam" id="PF00850">
    <property type="entry name" value="Hist_deacetyl"/>
    <property type="match status" value="1"/>
</dbReference>
<comment type="pathway">
    <text evidence="1">Ketone degradation; acetoin degradation.</text>
</comment>
<comment type="similarity">
    <text evidence="2">Belongs to the histone deacetylase family.</text>
</comment>
<feature type="domain" description="Histone deacetylase" evidence="5">
    <location>
        <begin position="22"/>
        <end position="316"/>
    </location>
</feature>
<dbReference type="InterPro" id="IPR037138">
    <property type="entry name" value="His_deacetylse_dom_sf"/>
</dbReference>